<dbReference type="GO" id="GO:0006032">
    <property type="term" value="P:chitin catabolic process"/>
    <property type="evidence" value="ECO:0007669"/>
    <property type="project" value="UniProtKB-KW"/>
</dbReference>
<dbReference type="InterPro" id="IPR011583">
    <property type="entry name" value="Chitinase_II/V-like_cat"/>
</dbReference>
<dbReference type="EMBL" id="MCFK01009121">
    <property type="protein sequence ID" value="RKF55254.1"/>
    <property type="molecule type" value="Genomic_DNA"/>
</dbReference>
<dbReference type="Proteomes" id="UP000286134">
    <property type="component" value="Unassembled WGS sequence"/>
</dbReference>
<dbReference type="SUPFAM" id="SSF51445">
    <property type="entry name" value="(Trans)glycosidases"/>
    <property type="match status" value="1"/>
</dbReference>
<reference evidence="11 12" key="1">
    <citation type="journal article" date="2018" name="BMC Genomics">
        <title>Comparative genome analyses reveal sequence features reflecting distinct modes of host-adaptation between dicot and monocot powdery mildew.</title>
        <authorList>
            <person name="Wu Y."/>
            <person name="Ma X."/>
            <person name="Pan Z."/>
            <person name="Kale S.D."/>
            <person name="Song Y."/>
            <person name="King H."/>
            <person name="Zhang Q."/>
            <person name="Presley C."/>
            <person name="Deng X."/>
            <person name="Wei C.I."/>
            <person name="Xiao S."/>
        </authorList>
    </citation>
    <scope>NUCLEOTIDE SEQUENCE [LARGE SCALE GENOMIC DNA]</scope>
    <source>
        <strain evidence="11">UMSG2</strain>
    </source>
</reference>
<accession>A0A420HCT4</accession>
<comment type="caution">
    <text evidence="11">The sequence shown here is derived from an EMBL/GenBank/DDBJ whole genome shotgun (WGS) entry which is preliminary data.</text>
</comment>
<dbReference type="OrthoDB" id="76388at2759"/>
<evidence type="ECO:0000313" key="12">
    <source>
        <dbReference type="Proteomes" id="UP000286134"/>
    </source>
</evidence>
<keyword evidence="4 9" id="KW-0378">Hydrolase</keyword>
<dbReference type="SMART" id="SM00636">
    <property type="entry name" value="Glyco_18"/>
    <property type="match status" value="1"/>
</dbReference>
<keyword evidence="6" id="KW-0119">Carbohydrate metabolism</keyword>
<dbReference type="GO" id="GO:0008061">
    <property type="term" value="F:chitin binding"/>
    <property type="evidence" value="ECO:0007669"/>
    <property type="project" value="InterPro"/>
</dbReference>
<dbReference type="InterPro" id="IPR050314">
    <property type="entry name" value="Glycosyl_Hydrlase_18"/>
</dbReference>
<dbReference type="InterPro" id="IPR017853">
    <property type="entry name" value="GH"/>
</dbReference>
<keyword evidence="7 9" id="KW-0326">Glycosidase</keyword>
<feature type="domain" description="GH18" evidence="10">
    <location>
        <begin position="23"/>
        <end position="347"/>
    </location>
</feature>
<dbReference type="AlphaFoldDB" id="A0A420HCT4"/>
<dbReference type="Pfam" id="PF00704">
    <property type="entry name" value="Glyco_hydro_18"/>
    <property type="match status" value="1"/>
</dbReference>
<dbReference type="InterPro" id="IPR001579">
    <property type="entry name" value="Glyco_hydro_18_chit_AS"/>
</dbReference>
<dbReference type="PANTHER" id="PTHR11177">
    <property type="entry name" value="CHITINASE"/>
    <property type="match status" value="1"/>
</dbReference>
<evidence type="ECO:0000256" key="2">
    <source>
        <dbReference type="ARBA" id="ARBA00008682"/>
    </source>
</evidence>
<comment type="catalytic activity">
    <reaction evidence="1">
        <text>Random endo-hydrolysis of N-acetyl-beta-D-glucosaminide (1-&gt;4)-beta-linkages in chitin and chitodextrins.</text>
        <dbReference type="EC" id="3.2.1.14"/>
    </reaction>
</comment>
<dbReference type="SUPFAM" id="SSF54556">
    <property type="entry name" value="Chitinase insertion domain"/>
    <property type="match status" value="1"/>
</dbReference>
<comment type="similarity">
    <text evidence="2">Belongs to the glycosyl hydrolase 18 family. Chitinase class V subfamily.</text>
</comment>
<name>A0A420HCT4_9PEZI</name>
<proteinExistence type="inferred from homology"/>
<dbReference type="Gene3D" id="3.20.20.80">
    <property type="entry name" value="Glycosidases"/>
    <property type="match status" value="1"/>
</dbReference>
<evidence type="ECO:0000256" key="9">
    <source>
        <dbReference type="RuleBase" id="RU000489"/>
    </source>
</evidence>
<dbReference type="STRING" id="212602.A0A420HCT4"/>
<dbReference type="PROSITE" id="PS01095">
    <property type="entry name" value="GH18_1"/>
    <property type="match status" value="1"/>
</dbReference>
<evidence type="ECO:0000259" key="10">
    <source>
        <dbReference type="PROSITE" id="PS51910"/>
    </source>
</evidence>
<organism evidence="11 12">
    <name type="scientific">Erysiphe neolycopersici</name>
    <dbReference type="NCBI Taxonomy" id="212602"/>
    <lineage>
        <taxon>Eukaryota</taxon>
        <taxon>Fungi</taxon>
        <taxon>Dikarya</taxon>
        <taxon>Ascomycota</taxon>
        <taxon>Pezizomycotina</taxon>
        <taxon>Leotiomycetes</taxon>
        <taxon>Erysiphales</taxon>
        <taxon>Erysiphaceae</taxon>
        <taxon>Erysiphe</taxon>
    </lineage>
</organism>
<dbReference type="PROSITE" id="PS51910">
    <property type="entry name" value="GH18_2"/>
    <property type="match status" value="1"/>
</dbReference>
<sequence length="348" mass="38552">MPHEVPSYTSQVAFYANIFQPARINAVYYPNQRAREDLTPASLNFNYINFVYYAFANVNADGSVTLSDEEIDARMPVDGTYGCINSLISQKKQYCYLKVILSIGGGCGSGNFARVASNATTRDNFARTARRLVDRFGFDGIDLDWEQPDNVQQGNDFISLLVAIRTQLPPSYYYVTAALNAGVWALKNIDVYKAHSYLDLINLMSYDFAGKWTPKSGYHSQLFSNKSDENSIDRAVHYLRSKGFPLSKIILGIPAYGRSFLGAAGPGQSYTGLGGDEGAFAYKNLPRPNAQEYVDRRLVSAYCVGGDGGFISYDNPETGLFFWEATQDATMGTRSLIYTGYNALNAPR</sequence>
<dbReference type="GO" id="GO:0008843">
    <property type="term" value="F:endochitinase activity"/>
    <property type="evidence" value="ECO:0007669"/>
    <property type="project" value="UniProtKB-EC"/>
</dbReference>
<gene>
    <name evidence="11" type="ORF">OnM2_091026</name>
</gene>
<dbReference type="InterPro" id="IPR029070">
    <property type="entry name" value="Chitinase_insertion_sf"/>
</dbReference>
<keyword evidence="12" id="KW-1185">Reference proteome</keyword>
<dbReference type="InterPro" id="IPR001223">
    <property type="entry name" value="Glyco_hydro18_cat"/>
</dbReference>
<evidence type="ECO:0000256" key="8">
    <source>
        <dbReference type="ARBA" id="ARBA00023326"/>
    </source>
</evidence>
<dbReference type="PANTHER" id="PTHR11177:SF228">
    <property type="entry name" value="CHITINASE"/>
    <property type="match status" value="1"/>
</dbReference>
<evidence type="ECO:0000256" key="4">
    <source>
        <dbReference type="ARBA" id="ARBA00022801"/>
    </source>
</evidence>
<evidence type="ECO:0000256" key="7">
    <source>
        <dbReference type="ARBA" id="ARBA00023295"/>
    </source>
</evidence>
<evidence type="ECO:0000313" key="11">
    <source>
        <dbReference type="EMBL" id="RKF55254.1"/>
    </source>
</evidence>
<evidence type="ECO:0000256" key="1">
    <source>
        <dbReference type="ARBA" id="ARBA00000822"/>
    </source>
</evidence>
<evidence type="ECO:0000256" key="5">
    <source>
        <dbReference type="ARBA" id="ARBA00023024"/>
    </source>
</evidence>
<keyword evidence="5" id="KW-0146">Chitin degradation</keyword>
<keyword evidence="8" id="KW-0624">Polysaccharide degradation</keyword>
<dbReference type="GO" id="GO:0000272">
    <property type="term" value="P:polysaccharide catabolic process"/>
    <property type="evidence" value="ECO:0007669"/>
    <property type="project" value="UniProtKB-KW"/>
</dbReference>
<dbReference type="EC" id="3.2.1.14" evidence="3"/>
<dbReference type="Gene3D" id="3.10.50.10">
    <property type="match status" value="1"/>
</dbReference>
<evidence type="ECO:0000256" key="6">
    <source>
        <dbReference type="ARBA" id="ARBA00023277"/>
    </source>
</evidence>
<evidence type="ECO:0000256" key="3">
    <source>
        <dbReference type="ARBA" id="ARBA00012729"/>
    </source>
</evidence>
<protein>
    <recommendedName>
        <fullName evidence="3">chitinase</fullName>
        <ecNumber evidence="3">3.2.1.14</ecNumber>
    </recommendedName>
</protein>
<dbReference type="GO" id="GO:0005576">
    <property type="term" value="C:extracellular region"/>
    <property type="evidence" value="ECO:0007669"/>
    <property type="project" value="TreeGrafter"/>
</dbReference>